<proteinExistence type="predicted"/>
<reference evidence="1" key="1">
    <citation type="submission" date="2023-04" db="EMBL/GenBank/DDBJ databases">
        <title>Ambrosiozyma monospora NBRC 10751.</title>
        <authorList>
            <person name="Ichikawa N."/>
            <person name="Sato H."/>
            <person name="Tonouchi N."/>
        </authorList>
    </citation>
    <scope>NUCLEOTIDE SEQUENCE</scope>
    <source>
        <strain evidence="1">NBRC 10751</strain>
    </source>
</reference>
<comment type="caution">
    <text evidence="1">The sequence shown here is derived from an EMBL/GenBank/DDBJ whole genome shotgun (WGS) entry which is preliminary data.</text>
</comment>
<keyword evidence="2" id="KW-1185">Reference proteome</keyword>
<protein>
    <submittedName>
        <fullName evidence="1">Unnamed protein product</fullName>
    </submittedName>
</protein>
<dbReference type="EMBL" id="BSXS01003980">
    <property type="protein sequence ID" value="GME82277.1"/>
    <property type="molecule type" value="Genomic_DNA"/>
</dbReference>
<accession>A0ACB5T6D7</accession>
<dbReference type="Proteomes" id="UP001165064">
    <property type="component" value="Unassembled WGS sequence"/>
</dbReference>
<organism evidence="1 2">
    <name type="scientific">Ambrosiozyma monospora</name>
    <name type="common">Yeast</name>
    <name type="synonym">Endomycopsis monosporus</name>
    <dbReference type="NCBI Taxonomy" id="43982"/>
    <lineage>
        <taxon>Eukaryota</taxon>
        <taxon>Fungi</taxon>
        <taxon>Dikarya</taxon>
        <taxon>Ascomycota</taxon>
        <taxon>Saccharomycotina</taxon>
        <taxon>Pichiomycetes</taxon>
        <taxon>Pichiales</taxon>
        <taxon>Pichiaceae</taxon>
        <taxon>Ambrosiozyma</taxon>
    </lineage>
</organism>
<sequence>MLTSLLENFLPLSTSANPTTTTGSSSNANTRRTSQPRVDDTGLAVVGMLHSYDGEFKQFGLFTPIDNVLDRLEEVTGISWGVVGCATEDDDESNDGYEDEDEEDEDDVESDLNVDYESGGSSID</sequence>
<gene>
    <name evidence="1" type="ORF">Amon02_000542400</name>
</gene>
<name>A0ACB5T6D7_AMBMO</name>
<evidence type="ECO:0000313" key="2">
    <source>
        <dbReference type="Proteomes" id="UP001165064"/>
    </source>
</evidence>
<evidence type="ECO:0000313" key="1">
    <source>
        <dbReference type="EMBL" id="GME82277.1"/>
    </source>
</evidence>